<proteinExistence type="predicted"/>
<organism evidence="1">
    <name type="scientific">viral metagenome</name>
    <dbReference type="NCBI Taxonomy" id="1070528"/>
    <lineage>
        <taxon>unclassified sequences</taxon>
        <taxon>metagenomes</taxon>
        <taxon>organismal metagenomes</taxon>
    </lineage>
</organism>
<dbReference type="AlphaFoldDB" id="A0A6C0CB43"/>
<evidence type="ECO:0000313" key="1">
    <source>
        <dbReference type="EMBL" id="QHT00905.1"/>
    </source>
</evidence>
<dbReference type="EMBL" id="MN739360">
    <property type="protein sequence ID" value="QHT00905.1"/>
    <property type="molecule type" value="Genomic_DNA"/>
</dbReference>
<name>A0A6C0CB43_9ZZZZ</name>
<accession>A0A6C0CB43</accession>
<protein>
    <submittedName>
        <fullName evidence="1">Uncharacterized protein</fullName>
    </submittedName>
</protein>
<reference evidence="1" key="1">
    <citation type="journal article" date="2020" name="Nature">
        <title>Giant virus diversity and host interactions through global metagenomics.</title>
        <authorList>
            <person name="Schulz F."/>
            <person name="Roux S."/>
            <person name="Paez-Espino D."/>
            <person name="Jungbluth S."/>
            <person name="Walsh D.A."/>
            <person name="Denef V.J."/>
            <person name="McMahon K.D."/>
            <person name="Konstantinidis K.T."/>
            <person name="Eloe-Fadrosh E.A."/>
            <person name="Kyrpides N.C."/>
            <person name="Woyke T."/>
        </authorList>
    </citation>
    <scope>NUCLEOTIDE SEQUENCE</scope>
    <source>
        <strain evidence="1">GVMAG-M-3300020192-26</strain>
    </source>
</reference>
<sequence length="297" mass="34318">MIFNKPTQLYPNYITTNMMITDDVEAISSIIATRNINAIKLLCDHYCLPRDRFISALRTTPRYVNLTSSFVSELLNVADKYFGGFCEKDVLDYFLDNILTPFIYIEDTYNCCVRLFNEGAMTDNWKIVNLPENIFFEYCSDTLISNDMFVNIIKQDGIRPSNENIKNHVIDKWMSQYVACDINTVATLLRYAHNCEHFLRLSHFFYEREIHDAAMIYNIFSSSMQVLSHINDCVSESMHRDELLLAAKIAKGKLRCDGDAAVLLEKIDEMRRVDSSAINLDLCRNIMTILTTLLTLI</sequence>